<dbReference type="GO" id="GO:0006508">
    <property type="term" value="P:proteolysis"/>
    <property type="evidence" value="ECO:0007669"/>
    <property type="project" value="UniProtKB-KW"/>
</dbReference>
<dbReference type="SUPFAM" id="SSF50044">
    <property type="entry name" value="SH3-domain"/>
    <property type="match status" value="1"/>
</dbReference>
<keyword evidence="9" id="KW-1185">Reference proteome</keyword>
<evidence type="ECO:0000256" key="5">
    <source>
        <dbReference type="SAM" id="SignalP"/>
    </source>
</evidence>
<dbReference type="OrthoDB" id="9808890at2"/>
<protein>
    <submittedName>
        <fullName evidence="8">SH3 domain protein</fullName>
    </submittedName>
</protein>
<evidence type="ECO:0000256" key="1">
    <source>
        <dbReference type="ARBA" id="ARBA00007074"/>
    </source>
</evidence>
<dbReference type="PANTHER" id="PTHR34408">
    <property type="entry name" value="FAMILY PROTEIN, PUTATIVE-RELATED"/>
    <property type="match status" value="1"/>
</dbReference>
<dbReference type="SUPFAM" id="SSF54001">
    <property type="entry name" value="Cysteine proteinases"/>
    <property type="match status" value="1"/>
</dbReference>
<keyword evidence="2" id="KW-0645">Protease</keyword>
<dbReference type="GO" id="GO:0008234">
    <property type="term" value="F:cysteine-type peptidase activity"/>
    <property type="evidence" value="ECO:0007669"/>
    <property type="project" value="UniProtKB-KW"/>
</dbReference>
<feature type="domain" description="SH3b" evidence="6">
    <location>
        <begin position="188"/>
        <end position="255"/>
    </location>
</feature>
<dbReference type="PANTHER" id="PTHR34408:SF1">
    <property type="entry name" value="GLYCOSYL HYDROLASE FAMILY 19 DOMAIN-CONTAINING PROTEIN HI_1415"/>
    <property type="match status" value="1"/>
</dbReference>
<keyword evidence="5" id="KW-0732">Signal</keyword>
<dbReference type="eggNOG" id="COG0791">
    <property type="taxonomic scope" value="Bacteria"/>
</dbReference>
<evidence type="ECO:0000313" key="9">
    <source>
        <dbReference type="Proteomes" id="UP000010420"/>
    </source>
</evidence>
<feature type="domain" description="NlpC/P60" evidence="7">
    <location>
        <begin position="353"/>
        <end position="501"/>
    </location>
</feature>
<dbReference type="HOGENOM" id="CLU_016043_13_5_9"/>
<dbReference type="Pfam" id="PF00877">
    <property type="entry name" value="NLPC_P60"/>
    <property type="match status" value="1"/>
</dbReference>
<dbReference type="Gene3D" id="2.30.30.40">
    <property type="entry name" value="SH3 Domains"/>
    <property type="match status" value="4"/>
</dbReference>
<evidence type="ECO:0000259" key="7">
    <source>
        <dbReference type="PROSITE" id="PS51935"/>
    </source>
</evidence>
<dbReference type="InterPro" id="IPR000064">
    <property type="entry name" value="NLP_P60_dom"/>
</dbReference>
<feature type="signal peptide" evidence="5">
    <location>
        <begin position="1"/>
        <end position="29"/>
    </location>
</feature>
<dbReference type="STRING" id="545697.HMPREF0216_02367"/>
<feature type="domain" description="SH3b" evidence="6">
    <location>
        <begin position="278"/>
        <end position="342"/>
    </location>
</feature>
<dbReference type="PATRIC" id="fig|545697.3.peg.2330"/>
<dbReference type="Proteomes" id="UP000010420">
    <property type="component" value="Unassembled WGS sequence"/>
</dbReference>
<dbReference type="InterPro" id="IPR003646">
    <property type="entry name" value="SH3-like_bac-type"/>
</dbReference>
<evidence type="ECO:0000313" key="8">
    <source>
        <dbReference type="EMBL" id="EKY25785.1"/>
    </source>
</evidence>
<dbReference type="InterPro" id="IPR038765">
    <property type="entry name" value="Papain-like_cys_pep_sf"/>
</dbReference>
<feature type="domain" description="SH3b" evidence="6">
    <location>
        <begin position="41"/>
        <end position="103"/>
    </location>
</feature>
<comment type="similarity">
    <text evidence="1">Belongs to the peptidase C40 family.</text>
</comment>
<evidence type="ECO:0000256" key="3">
    <source>
        <dbReference type="ARBA" id="ARBA00022801"/>
    </source>
</evidence>
<dbReference type="Pfam" id="PF08239">
    <property type="entry name" value="SH3_3"/>
    <property type="match status" value="4"/>
</dbReference>
<dbReference type="PROSITE" id="PS51781">
    <property type="entry name" value="SH3B"/>
    <property type="match status" value="4"/>
</dbReference>
<feature type="domain" description="SH3b" evidence="6">
    <location>
        <begin position="110"/>
        <end position="174"/>
    </location>
</feature>
<dbReference type="PROSITE" id="PS51935">
    <property type="entry name" value="NLPC_P60"/>
    <property type="match status" value="1"/>
</dbReference>
<evidence type="ECO:0000256" key="4">
    <source>
        <dbReference type="ARBA" id="ARBA00022807"/>
    </source>
</evidence>
<keyword evidence="4" id="KW-0788">Thiol protease</keyword>
<dbReference type="EMBL" id="AMEZ01000064">
    <property type="protein sequence ID" value="EKY25785.1"/>
    <property type="molecule type" value="Genomic_DNA"/>
</dbReference>
<name>L1QDP7_9CLOT</name>
<organism evidence="8 9">
    <name type="scientific">Clostridium celatum DSM 1785</name>
    <dbReference type="NCBI Taxonomy" id="545697"/>
    <lineage>
        <taxon>Bacteria</taxon>
        <taxon>Bacillati</taxon>
        <taxon>Bacillota</taxon>
        <taxon>Clostridia</taxon>
        <taxon>Eubacteriales</taxon>
        <taxon>Clostridiaceae</taxon>
        <taxon>Clostridium</taxon>
    </lineage>
</organism>
<proteinExistence type="inferred from homology"/>
<dbReference type="SMART" id="SM00287">
    <property type="entry name" value="SH3b"/>
    <property type="match status" value="4"/>
</dbReference>
<dbReference type="AlphaFoldDB" id="L1QDP7"/>
<reference evidence="8 9" key="1">
    <citation type="submission" date="2012-05" db="EMBL/GenBank/DDBJ databases">
        <authorList>
            <person name="Weinstock G."/>
            <person name="Sodergren E."/>
            <person name="Lobos E.A."/>
            <person name="Fulton L."/>
            <person name="Fulton R."/>
            <person name="Courtney L."/>
            <person name="Fronick C."/>
            <person name="O'Laughlin M."/>
            <person name="Godfrey J."/>
            <person name="Wilson R.M."/>
            <person name="Miner T."/>
            <person name="Farmer C."/>
            <person name="Delehaunty K."/>
            <person name="Cordes M."/>
            <person name="Minx P."/>
            <person name="Tomlinson C."/>
            <person name="Chen J."/>
            <person name="Wollam A."/>
            <person name="Pepin K.H."/>
            <person name="Bhonagiri V."/>
            <person name="Zhang X."/>
            <person name="Suruliraj S."/>
            <person name="Warren W."/>
            <person name="Mitreva M."/>
            <person name="Mardis E.R."/>
            <person name="Wilson R.K."/>
        </authorList>
    </citation>
    <scope>NUCLEOTIDE SEQUENCE [LARGE SCALE GENOMIC DNA]</scope>
    <source>
        <strain evidence="8 9">DSM 1785</strain>
    </source>
</reference>
<evidence type="ECO:0000256" key="2">
    <source>
        <dbReference type="ARBA" id="ARBA00022670"/>
    </source>
</evidence>
<dbReference type="RefSeq" id="WP_005214156.1">
    <property type="nucleotide sequence ID" value="NZ_KB291655.1"/>
</dbReference>
<accession>L1QDP7</accession>
<sequence>MQRKKIKQLLAVSGVVGATIALKSVPAYATENMAVATINRGQVVNVDGSYLRVRAEASTSSSILTTMTEGTTFDIISNSNGWYKISYNGITGYVHGDYVKELYLPSYEITTTGRVYDAAPNLRVRSSASLNASIIGYLVDDTTVSIVGTEGEWYKIKYNNSYGYVHSDYILIDGTNNDNSSNSGNTTEMNAIGYAYNLDGLSLRVRQSSSTSSAIIGSLYEGDTVNIIGEEGTWYKISYNNSIAYVSKEYITMDKANAEVTPNNPTPEATPDGSVTIKKGQVINVEGSNLRVRQSADGSSFVLGYLLNGTVVDVVGQEGAWYKINFNGSVGYVSVDYISFNISSNGSTNESVSNSYEIILNELKSHIGSPYVWGGSGEELTTANLQILKNRFPVDAAAGEYNHAEAFVDQGYRAFDCSGLMQWAFAKANIHIGRTTYNQIEAGYEVSLSEVKAGDLLFTTSIGHVGMYIGDNMWIDSSTTGGLIGIRQVPWSSIGRARRVL</sequence>
<comment type="caution">
    <text evidence="8">The sequence shown here is derived from an EMBL/GenBank/DDBJ whole genome shotgun (WGS) entry which is preliminary data.</text>
</comment>
<dbReference type="InterPro" id="IPR036028">
    <property type="entry name" value="SH3-like_dom_sf"/>
</dbReference>
<gene>
    <name evidence="8" type="ORF">HMPREF0216_02367</name>
</gene>
<feature type="chain" id="PRO_5003957136" evidence="5">
    <location>
        <begin position="30"/>
        <end position="501"/>
    </location>
</feature>
<dbReference type="InterPro" id="IPR052354">
    <property type="entry name" value="Cell_Wall_Dynamics_Protein"/>
</dbReference>
<dbReference type="Gene3D" id="3.90.1720.10">
    <property type="entry name" value="endopeptidase domain like (from Nostoc punctiforme)"/>
    <property type="match status" value="1"/>
</dbReference>
<evidence type="ECO:0000259" key="6">
    <source>
        <dbReference type="PROSITE" id="PS51781"/>
    </source>
</evidence>
<keyword evidence="3" id="KW-0378">Hydrolase</keyword>